<proteinExistence type="predicted"/>
<feature type="region of interest" description="Disordered" evidence="1">
    <location>
        <begin position="405"/>
        <end position="425"/>
    </location>
</feature>
<keyword evidence="3" id="KW-1185">Reference proteome</keyword>
<organism evidence="2 3">
    <name type="scientific">Rubus argutus</name>
    <name type="common">Southern blackberry</name>
    <dbReference type="NCBI Taxonomy" id="59490"/>
    <lineage>
        <taxon>Eukaryota</taxon>
        <taxon>Viridiplantae</taxon>
        <taxon>Streptophyta</taxon>
        <taxon>Embryophyta</taxon>
        <taxon>Tracheophyta</taxon>
        <taxon>Spermatophyta</taxon>
        <taxon>Magnoliopsida</taxon>
        <taxon>eudicotyledons</taxon>
        <taxon>Gunneridae</taxon>
        <taxon>Pentapetalae</taxon>
        <taxon>rosids</taxon>
        <taxon>fabids</taxon>
        <taxon>Rosales</taxon>
        <taxon>Rosaceae</taxon>
        <taxon>Rosoideae</taxon>
        <taxon>Rosoideae incertae sedis</taxon>
        <taxon>Rubus</taxon>
    </lineage>
</organism>
<dbReference type="AlphaFoldDB" id="A0AAW1WZ34"/>
<comment type="caution">
    <text evidence="2">The sequence shown here is derived from an EMBL/GenBank/DDBJ whole genome shotgun (WGS) entry which is preliminary data.</text>
</comment>
<feature type="region of interest" description="Disordered" evidence="1">
    <location>
        <begin position="271"/>
        <end position="297"/>
    </location>
</feature>
<dbReference type="EMBL" id="JBEDUW010000005">
    <property type="protein sequence ID" value="KAK9929866.1"/>
    <property type="molecule type" value="Genomic_DNA"/>
</dbReference>
<dbReference type="PANTHER" id="PTHR34427">
    <property type="entry name" value="DUF4283 DOMAIN PROTEIN"/>
    <property type="match status" value="1"/>
</dbReference>
<name>A0AAW1WZ34_RUBAR</name>
<accession>A0AAW1WZ34</accession>
<evidence type="ECO:0000313" key="2">
    <source>
        <dbReference type="EMBL" id="KAK9929866.1"/>
    </source>
</evidence>
<dbReference type="Proteomes" id="UP001457282">
    <property type="component" value="Unassembled WGS sequence"/>
</dbReference>
<sequence>MTDEVDKETVSVKCFGRSKRSPYAHVYEYSKLFFLLFSYELRCQLGVFCHVCVYKLSFHFIFWEESAVDPGVVKTNIMREVPPCLSSLAFIVLRLLCLLQSPEVGGSSILDAALASPDEEADWVARHNRILVNNQNEVLLCKWKQNCNFHGKRKFVSFGGWIEIEGLPFNLWSKETFKQIGDACGGYLETDYRTENFLILFAARIKVKANESGLIPEFVDVIGNFEVFYVRINPVVWSNCLSVPRGRLHWKSARTEKLKARELPRWSQSLNFQNNGAANSPAKLPEGEAGKTLVSDPNSLEQTRHLEAWRENVLGVKKGESGDSGVLKTGNVWGAENGSAAWEKEDRITQVGILKETIAAKAKNLESGYERREKKKTELRFLNEGGPAITSWACRDFTTAKGQAWHKDEQSDLGPTSSVEEDRRKITRRHSDGGLIINRRFVETEGSAELTPRFLSKFGQGSKNNLRVLAPNDFEGRKMHALCAAKTKPVEKKAVLLNEDEVLQGKCVEGKNQFEEWEPANSVVCLKRIDTEIIVERNSIEEELEKEERDWSLNPETGEAVTDRNEEGIVSIQDLDPLLCSEEETEPSVDEFSSKGDIDEDPLEDAEFSLGKFMANSSFCKGQ</sequence>
<gene>
    <name evidence="2" type="ORF">M0R45_026939</name>
</gene>
<dbReference type="PANTHER" id="PTHR34427:SF5">
    <property type="entry name" value="DUF4283 DOMAIN-CONTAINING PROTEIN"/>
    <property type="match status" value="1"/>
</dbReference>
<evidence type="ECO:0008006" key="4">
    <source>
        <dbReference type="Google" id="ProtNLM"/>
    </source>
</evidence>
<evidence type="ECO:0000256" key="1">
    <source>
        <dbReference type="SAM" id="MobiDB-lite"/>
    </source>
</evidence>
<protein>
    <recommendedName>
        <fullName evidence="4">DUF4283 domain-containing protein</fullName>
    </recommendedName>
</protein>
<reference evidence="2 3" key="1">
    <citation type="journal article" date="2023" name="G3 (Bethesda)">
        <title>A chromosome-length genome assembly and annotation of blackberry (Rubus argutus, cv. 'Hillquist').</title>
        <authorList>
            <person name="Bruna T."/>
            <person name="Aryal R."/>
            <person name="Dudchenko O."/>
            <person name="Sargent D.J."/>
            <person name="Mead D."/>
            <person name="Buti M."/>
            <person name="Cavallini A."/>
            <person name="Hytonen T."/>
            <person name="Andres J."/>
            <person name="Pham M."/>
            <person name="Weisz D."/>
            <person name="Mascagni F."/>
            <person name="Usai G."/>
            <person name="Natali L."/>
            <person name="Bassil N."/>
            <person name="Fernandez G.E."/>
            <person name="Lomsadze A."/>
            <person name="Armour M."/>
            <person name="Olukolu B."/>
            <person name="Poorten T."/>
            <person name="Britton C."/>
            <person name="Davik J."/>
            <person name="Ashrafi H."/>
            <person name="Aiden E.L."/>
            <person name="Borodovsky M."/>
            <person name="Worthington M."/>
        </authorList>
    </citation>
    <scope>NUCLEOTIDE SEQUENCE [LARGE SCALE GENOMIC DNA]</scope>
    <source>
        <strain evidence="2">PI 553951</strain>
    </source>
</reference>
<evidence type="ECO:0000313" key="3">
    <source>
        <dbReference type="Proteomes" id="UP001457282"/>
    </source>
</evidence>